<accession>A0AAP2D9R1</accession>
<proteinExistence type="predicted"/>
<organism evidence="1 2">
    <name type="scientific">Dawidia soli</name>
    <dbReference type="NCBI Taxonomy" id="2782352"/>
    <lineage>
        <taxon>Bacteria</taxon>
        <taxon>Pseudomonadati</taxon>
        <taxon>Bacteroidota</taxon>
        <taxon>Cytophagia</taxon>
        <taxon>Cytophagales</taxon>
        <taxon>Chryseotaleaceae</taxon>
        <taxon>Dawidia</taxon>
    </lineage>
</organism>
<gene>
    <name evidence="1" type="ORF">KK078_10295</name>
</gene>
<dbReference type="Proteomes" id="UP001319180">
    <property type="component" value="Unassembled WGS sequence"/>
</dbReference>
<name>A0AAP2D9R1_9BACT</name>
<protein>
    <submittedName>
        <fullName evidence="1">Uncharacterized protein</fullName>
    </submittedName>
</protein>
<dbReference type="RefSeq" id="WP_254090185.1">
    <property type="nucleotide sequence ID" value="NZ_JAHESC010000012.1"/>
</dbReference>
<comment type="caution">
    <text evidence="1">The sequence shown here is derived from an EMBL/GenBank/DDBJ whole genome shotgun (WGS) entry which is preliminary data.</text>
</comment>
<evidence type="ECO:0000313" key="2">
    <source>
        <dbReference type="Proteomes" id="UP001319180"/>
    </source>
</evidence>
<sequence length="254" mass="28008">MSVRNRNTLKNFFRNGKSPSETEFSDLIDSTWNKVDDGLNKTENDGLKLAPVGNSPVLISFYESIASTTSAWRLTINHENNKGIAFVQPGHESSPALTFSGAGNVGIKTFTPQAELDVLGTISASGRMGGYKTGRVPADATWHTIVPGLQGFNAFEIVAVAEGNPGEGNYSMAHAIALNAHQGSKGTIKVIGTSYDWFDFRDKLRFRWRGTSTNYALQIRTGKHYALRKDKKFNTISFHVCKLWDNTIMKNIND</sequence>
<reference evidence="1 2" key="1">
    <citation type="submission" date="2021-05" db="EMBL/GenBank/DDBJ databases">
        <title>A Polyphasic approach of four new species of the genus Ohtaekwangia: Ohtaekwangia histidinii sp. nov., Ohtaekwangia cretensis sp. nov., Ohtaekwangia indiensis sp. nov., Ohtaekwangia reichenbachii sp. nov. from diverse environment.</title>
        <authorList>
            <person name="Octaviana S."/>
        </authorList>
    </citation>
    <scope>NUCLEOTIDE SEQUENCE [LARGE SCALE GENOMIC DNA]</scope>
    <source>
        <strain evidence="1 2">PWU37</strain>
    </source>
</reference>
<dbReference type="AlphaFoldDB" id="A0AAP2D9R1"/>
<keyword evidence="2" id="KW-1185">Reference proteome</keyword>
<dbReference type="EMBL" id="JAHESC010000012">
    <property type="protein sequence ID" value="MBT1686950.1"/>
    <property type="molecule type" value="Genomic_DNA"/>
</dbReference>
<evidence type="ECO:0000313" key="1">
    <source>
        <dbReference type="EMBL" id="MBT1686950.1"/>
    </source>
</evidence>